<protein>
    <submittedName>
        <fullName evidence="1">Uncharacterized protein</fullName>
    </submittedName>
</protein>
<organism evidence="1 2">
    <name type="scientific">Nonomuraea deserti</name>
    <dbReference type="NCBI Taxonomy" id="1848322"/>
    <lineage>
        <taxon>Bacteria</taxon>
        <taxon>Bacillati</taxon>
        <taxon>Actinomycetota</taxon>
        <taxon>Actinomycetes</taxon>
        <taxon>Streptosporangiales</taxon>
        <taxon>Streptosporangiaceae</taxon>
        <taxon>Nonomuraea</taxon>
    </lineage>
</organism>
<proteinExistence type="predicted"/>
<dbReference type="Proteomes" id="UP000295258">
    <property type="component" value="Unassembled WGS sequence"/>
</dbReference>
<dbReference type="RefSeq" id="WP_132599571.1">
    <property type="nucleotide sequence ID" value="NZ_SMKO01000113.1"/>
</dbReference>
<evidence type="ECO:0000313" key="1">
    <source>
        <dbReference type="EMBL" id="TDC99442.1"/>
    </source>
</evidence>
<dbReference type="EMBL" id="SMKO01000113">
    <property type="protein sequence ID" value="TDC99442.1"/>
    <property type="molecule type" value="Genomic_DNA"/>
</dbReference>
<keyword evidence="2" id="KW-1185">Reference proteome</keyword>
<comment type="caution">
    <text evidence="1">The sequence shown here is derived from an EMBL/GenBank/DDBJ whole genome shotgun (WGS) entry which is preliminary data.</text>
</comment>
<reference evidence="1 2" key="1">
    <citation type="submission" date="2019-03" db="EMBL/GenBank/DDBJ databases">
        <title>Draft genome sequences of novel Actinobacteria.</title>
        <authorList>
            <person name="Sahin N."/>
            <person name="Ay H."/>
            <person name="Saygin H."/>
        </authorList>
    </citation>
    <scope>NUCLEOTIDE SEQUENCE [LARGE SCALE GENOMIC DNA]</scope>
    <source>
        <strain evidence="1 2">KC310</strain>
    </source>
</reference>
<dbReference type="AlphaFoldDB" id="A0A4R4VAE6"/>
<gene>
    <name evidence="1" type="ORF">E1292_31765</name>
</gene>
<accession>A0A4R4VAE6</accession>
<sequence>MTERTLTFKVTRDRALDLGADVWVGLAQDAPGSVSGETLAELREEAETIKHGLLGLAKDVPVKVQFVFDLPGVTADAFDSYRETRAHLVEQLRQAGLAEAEINTLLNTPDLNLLQRTA</sequence>
<evidence type="ECO:0000313" key="2">
    <source>
        <dbReference type="Proteomes" id="UP000295258"/>
    </source>
</evidence>
<name>A0A4R4VAE6_9ACTN</name>